<name>A0A382FVJ7_9ZZZZ</name>
<dbReference type="AlphaFoldDB" id="A0A382FVJ7"/>
<accession>A0A382FVJ7</accession>
<protein>
    <recommendedName>
        <fullName evidence="2">Ribbon-helix-helix protein CopG domain-containing protein</fullName>
    </recommendedName>
</protein>
<evidence type="ECO:0000313" key="1">
    <source>
        <dbReference type="EMBL" id="SVB67078.1"/>
    </source>
</evidence>
<evidence type="ECO:0008006" key="2">
    <source>
        <dbReference type="Google" id="ProtNLM"/>
    </source>
</evidence>
<proteinExistence type="predicted"/>
<reference evidence="1" key="1">
    <citation type="submission" date="2018-05" db="EMBL/GenBank/DDBJ databases">
        <authorList>
            <person name="Lanie J.A."/>
            <person name="Ng W.-L."/>
            <person name="Kazmierczak K.M."/>
            <person name="Andrzejewski T.M."/>
            <person name="Davidsen T.M."/>
            <person name="Wayne K.J."/>
            <person name="Tettelin H."/>
            <person name="Glass J.I."/>
            <person name="Rusch D."/>
            <person name="Podicherti R."/>
            <person name="Tsui H.-C.T."/>
            <person name="Winkler M.E."/>
        </authorList>
    </citation>
    <scope>NUCLEOTIDE SEQUENCE</scope>
</reference>
<gene>
    <name evidence="1" type="ORF">METZ01_LOCUS219932</name>
</gene>
<sequence>MERVDIKIRPMYRDLLKEYCKANGFKMYAFVEKLIENNCKSYELPKRKLLTSEYDK</sequence>
<organism evidence="1">
    <name type="scientific">marine metagenome</name>
    <dbReference type="NCBI Taxonomy" id="408172"/>
    <lineage>
        <taxon>unclassified sequences</taxon>
        <taxon>metagenomes</taxon>
        <taxon>ecological metagenomes</taxon>
    </lineage>
</organism>
<dbReference type="EMBL" id="UINC01052121">
    <property type="protein sequence ID" value="SVB67078.1"/>
    <property type="molecule type" value="Genomic_DNA"/>
</dbReference>